<sequence>MLLHRKRMWLLRHRPTRREPSSWRLSARSLQKDHFHVKVAKAVPRKLFETKENRFSGNGSQACLGSLHATGVGVTVIFRHRGSRFRSPPPWTAPPLPSARGGRRFAISPPLELLVHPTSPAADWMDSPSSTFPSDGKRVLLEFAQMPTSCCIRTPHSREPPICLGFRVIANVDPHDAISDFNTALKAARTRSTWDEEDAKSVFIQALDRTFYQPAVSRLLLHD</sequence>
<keyword evidence="2" id="KW-1185">Reference proteome</keyword>
<proteinExistence type="predicted"/>
<accession>A0AAE0ESD9</accession>
<name>A0AAE0ESD9_9CHLO</name>
<dbReference type="AlphaFoldDB" id="A0AAE0ESD9"/>
<gene>
    <name evidence="1" type="ORF">CYMTET_51711</name>
</gene>
<evidence type="ECO:0000313" key="2">
    <source>
        <dbReference type="Proteomes" id="UP001190700"/>
    </source>
</evidence>
<organism evidence="1 2">
    <name type="scientific">Cymbomonas tetramitiformis</name>
    <dbReference type="NCBI Taxonomy" id="36881"/>
    <lineage>
        <taxon>Eukaryota</taxon>
        <taxon>Viridiplantae</taxon>
        <taxon>Chlorophyta</taxon>
        <taxon>Pyramimonadophyceae</taxon>
        <taxon>Pyramimonadales</taxon>
        <taxon>Pyramimonadaceae</taxon>
        <taxon>Cymbomonas</taxon>
    </lineage>
</organism>
<dbReference type="EMBL" id="LGRX02034276">
    <property type="protein sequence ID" value="KAK3238267.1"/>
    <property type="molecule type" value="Genomic_DNA"/>
</dbReference>
<dbReference type="Proteomes" id="UP001190700">
    <property type="component" value="Unassembled WGS sequence"/>
</dbReference>
<reference evidence="1 2" key="1">
    <citation type="journal article" date="2015" name="Genome Biol. Evol.">
        <title>Comparative Genomics of a Bacterivorous Green Alga Reveals Evolutionary Causalities and Consequences of Phago-Mixotrophic Mode of Nutrition.</title>
        <authorList>
            <person name="Burns J.A."/>
            <person name="Paasch A."/>
            <person name="Narechania A."/>
            <person name="Kim E."/>
        </authorList>
    </citation>
    <scope>NUCLEOTIDE SEQUENCE [LARGE SCALE GENOMIC DNA]</scope>
    <source>
        <strain evidence="1 2">PLY_AMNH</strain>
    </source>
</reference>
<evidence type="ECO:0000313" key="1">
    <source>
        <dbReference type="EMBL" id="KAK3238267.1"/>
    </source>
</evidence>
<protein>
    <submittedName>
        <fullName evidence="1">Uncharacterized protein</fullName>
    </submittedName>
</protein>
<comment type="caution">
    <text evidence="1">The sequence shown here is derived from an EMBL/GenBank/DDBJ whole genome shotgun (WGS) entry which is preliminary data.</text>
</comment>